<gene>
    <name evidence="2" type="ORF">MONAX_5E028572</name>
</gene>
<accession>A0A5E4AUQ3</accession>
<protein>
    <submittedName>
        <fullName evidence="2">Uncharacterized protein</fullName>
    </submittedName>
</protein>
<evidence type="ECO:0000313" key="3">
    <source>
        <dbReference type="Proteomes" id="UP000335636"/>
    </source>
</evidence>
<evidence type="ECO:0000313" key="2">
    <source>
        <dbReference type="EMBL" id="VTJ61074.1"/>
    </source>
</evidence>
<feature type="compositionally biased region" description="Basic and acidic residues" evidence="1">
    <location>
        <begin position="42"/>
        <end position="51"/>
    </location>
</feature>
<dbReference type="Proteomes" id="UP000335636">
    <property type="component" value="Unassembled WGS sequence"/>
</dbReference>
<feature type="non-terminal residue" evidence="2">
    <location>
        <position position="1"/>
    </location>
</feature>
<organism evidence="2 3">
    <name type="scientific">Marmota monax</name>
    <name type="common">Woodchuck</name>
    <dbReference type="NCBI Taxonomy" id="9995"/>
    <lineage>
        <taxon>Eukaryota</taxon>
        <taxon>Metazoa</taxon>
        <taxon>Chordata</taxon>
        <taxon>Craniata</taxon>
        <taxon>Vertebrata</taxon>
        <taxon>Euteleostomi</taxon>
        <taxon>Mammalia</taxon>
        <taxon>Eutheria</taxon>
        <taxon>Euarchontoglires</taxon>
        <taxon>Glires</taxon>
        <taxon>Rodentia</taxon>
        <taxon>Sciuromorpha</taxon>
        <taxon>Sciuridae</taxon>
        <taxon>Xerinae</taxon>
        <taxon>Marmotini</taxon>
        <taxon>Marmota</taxon>
    </lineage>
</organism>
<comment type="caution">
    <text evidence="2">The sequence shown here is derived from an EMBL/GenBank/DDBJ whole genome shotgun (WGS) entry which is preliminary data.</text>
</comment>
<sequence>SAIRSKPLILALLQPSLGAPRLSAARGRGRVRRGGAGPEAGPGRERAEVPRRPWGGRAHRESLVSALLRRRHRGAGPEFLAFSGLGL</sequence>
<dbReference type="EMBL" id="CABDUW010000164">
    <property type="protein sequence ID" value="VTJ61074.1"/>
    <property type="molecule type" value="Genomic_DNA"/>
</dbReference>
<feature type="region of interest" description="Disordered" evidence="1">
    <location>
        <begin position="23"/>
        <end position="54"/>
    </location>
</feature>
<proteinExistence type="predicted"/>
<keyword evidence="3" id="KW-1185">Reference proteome</keyword>
<dbReference type="AlphaFoldDB" id="A0A5E4AUQ3"/>
<reference evidence="2" key="1">
    <citation type="submission" date="2019-04" db="EMBL/GenBank/DDBJ databases">
        <authorList>
            <person name="Alioto T."/>
            <person name="Alioto T."/>
        </authorList>
    </citation>
    <scope>NUCLEOTIDE SEQUENCE [LARGE SCALE GENOMIC DNA]</scope>
</reference>
<evidence type="ECO:0000256" key="1">
    <source>
        <dbReference type="SAM" id="MobiDB-lite"/>
    </source>
</evidence>
<name>A0A5E4AUQ3_MARMO</name>